<organism evidence="1 2">
    <name type="scientific">Arsenicitalea aurantiaca</name>
    <dbReference type="NCBI Taxonomy" id="1783274"/>
    <lineage>
        <taxon>Bacteria</taxon>
        <taxon>Pseudomonadati</taxon>
        <taxon>Pseudomonadota</taxon>
        <taxon>Alphaproteobacteria</taxon>
        <taxon>Hyphomicrobiales</taxon>
        <taxon>Devosiaceae</taxon>
        <taxon>Arsenicitalea</taxon>
    </lineage>
</organism>
<accession>A0A433XLV3</accession>
<dbReference type="RefSeq" id="WP_127187182.1">
    <property type="nucleotide sequence ID" value="NZ_RZNJ01000001.1"/>
</dbReference>
<gene>
    <name evidence="1" type="ORF">EMQ25_03670</name>
</gene>
<sequence length="276" mass="28285">MQTDIFMPVLTYPDPTALAAVGQMIGLVSPLASAISVCAFEIDLPAPPARMVSGLVDVKGMSAAAEGRSRAVAADLIAAARAAGASVPVTTGSVRLTQDQVGNGAARMARSHDLSVIAMDRGSADKAGLAETVIFGSGRPVLLVPEGPAGSADLRSIAIAWDGGRAASRALHDAMPLIVQAREVTLVTAMEDKDIGERAIAEVRAYLGRHGISAGHHDFSSAGKSIGLALQQGAIAQNAGLLVMGAFGHSRLRDFVLGGATRSTLDDLRLPVLLSH</sequence>
<dbReference type="AlphaFoldDB" id="A0A433XLV3"/>
<dbReference type="OrthoDB" id="9804721at2"/>
<proteinExistence type="predicted"/>
<dbReference type="SUPFAM" id="SSF52402">
    <property type="entry name" value="Adenine nucleotide alpha hydrolases-like"/>
    <property type="match status" value="1"/>
</dbReference>
<reference evidence="1 2" key="1">
    <citation type="journal article" date="2016" name="Int. J. Syst. Evol. Microbiol.">
        <title>Arsenicitalea aurantiaca gen. nov., sp. nov., a new member of the family Hyphomicrobiaceae, isolated from high-arsenic sediment.</title>
        <authorList>
            <person name="Mu Y."/>
            <person name="Zhou L."/>
            <person name="Zeng X.C."/>
            <person name="Liu L."/>
            <person name="Pan Y."/>
            <person name="Chen X."/>
            <person name="Wang J."/>
            <person name="Li S."/>
            <person name="Li W.J."/>
            <person name="Wang Y."/>
        </authorList>
    </citation>
    <scope>NUCLEOTIDE SEQUENCE [LARGE SCALE GENOMIC DNA]</scope>
    <source>
        <strain evidence="1 2">42-50</strain>
    </source>
</reference>
<dbReference type="Gene3D" id="3.40.50.12370">
    <property type="match status" value="1"/>
</dbReference>
<dbReference type="EMBL" id="RZNJ01000001">
    <property type="protein sequence ID" value="RUT35062.1"/>
    <property type="molecule type" value="Genomic_DNA"/>
</dbReference>
<name>A0A433XLV3_9HYPH</name>
<evidence type="ECO:0000313" key="2">
    <source>
        <dbReference type="Proteomes" id="UP000281547"/>
    </source>
</evidence>
<evidence type="ECO:0000313" key="1">
    <source>
        <dbReference type="EMBL" id="RUT35062.1"/>
    </source>
</evidence>
<keyword evidence="2" id="KW-1185">Reference proteome</keyword>
<protein>
    <submittedName>
        <fullName evidence="1">Universal stress protein</fullName>
    </submittedName>
</protein>
<dbReference type="Proteomes" id="UP000281547">
    <property type="component" value="Unassembled WGS sequence"/>
</dbReference>
<dbReference type="PRINTS" id="PR01438">
    <property type="entry name" value="UNVRSLSTRESS"/>
</dbReference>
<dbReference type="CDD" id="cd00293">
    <property type="entry name" value="USP-like"/>
    <property type="match status" value="1"/>
</dbReference>
<comment type="caution">
    <text evidence="1">The sequence shown here is derived from an EMBL/GenBank/DDBJ whole genome shotgun (WGS) entry which is preliminary data.</text>
</comment>
<dbReference type="InterPro" id="IPR006015">
    <property type="entry name" value="Universal_stress_UspA"/>
</dbReference>